<gene>
    <name evidence="7" type="ORF">NCTC11923_01108</name>
</gene>
<evidence type="ECO:0000259" key="6">
    <source>
        <dbReference type="Pfam" id="PF04138"/>
    </source>
</evidence>
<dbReference type="Proteomes" id="UP000276899">
    <property type="component" value="Chromosome"/>
</dbReference>
<comment type="subcellular location">
    <subcellularLocation>
        <location evidence="1">Membrane</location>
        <topology evidence="1">Multi-pass membrane protein</topology>
    </subcellularLocation>
</comment>
<dbReference type="GO" id="GO:0016020">
    <property type="term" value="C:membrane"/>
    <property type="evidence" value="ECO:0007669"/>
    <property type="project" value="UniProtKB-SubCell"/>
</dbReference>
<feature type="transmembrane region" description="Helical" evidence="5">
    <location>
        <begin position="49"/>
        <end position="70"/>
    </location>
</feature>
<dbReference type="STRING" id="1278298.GCA_000428685_01473"/>
<evidence type="ECO:0000256" key="4">
    <source>
        <dbReference type="ARBA" id="ARBA00023136"/>
    </source>
</evidence>
<feature type="transmembrane region" description="Helical" evidence="5">
    <location>
        <begin position="137"/>
        <end position="157"/>
    </location>
</feature>
<dbReference type="KEGG" id="asla:NCTC11923_01108"/>
<keyword evidence="8" id="KW-1185">Reference proteome</keyword>
<dbReference type="GO" id="GO:0000271">
    <property type="term" value="P:polysaccharide biosynthetic process"/>
    <property type="evidence" value="ECO:0007669"/>
    <property type="project" value="InterPro"/>
</dbReference>
<dbReference type="Pfam" id="PF04138">
    <property type="entry name" value="GtrA_DPMS_TM"/>
    <property type="match status" value="1"/>
</dbReference>
<dbReference type="AlphaFoldDB" id="A0A3S4ST55"/>
<evidence type="ECO:0000313" key="8">
    <source>
        <dbReference type="Proteomes" id="UP000276899"/>
    </source>
</evidence>
<evidence type="ECO:0000256" key="3">
    <source>
        <dbReference type="ARBA" id="ARBA00022989"/>
    </source>
</evidence>
<dbReference type="EMBL" id="LR134363">
    <property type="protein sequence ID" value="VEG74474.1"/>
    <property type="molecule type" value="Genomic_DNA"/>
</dbReference>
<feature type="domain" description="GtrA/DPMS transmembrane" evidence="6">
    <location>
        <begin position="52"/>
        <end position="162"/>
    </location>
</feature>
<keyword evidence="3 5" id="KW-1133">Transmembrane helix</keyword>
<evidence type="ECO:0000256" key="2">
    <source>
        <dbReference type="ARBA" id="ARBA00022692"/>
    </source>
</evidence>
<accession>A0A3S4ST55</accession>
<evidence type="ECO:0000256" key="5">
    <source>
        <dbReference type="SAM" id="Phobius"/>
    </source>
</evidence>
<dbReference type="RefSeq" id="WP_026428068.1">
    <property type="nucleotide sequence ID" value="NZ_CBCRWE010000075.1"/>
</dbReference>
<organism evidence="7 8">
    <name type="scientific">Actinomyces slackii</name>
    <dbReference type="NCBI Taxonomy" id="52774"/>
    <lineage>
        <taxon>Bacteria</taxon>
        <taxon>Bacillati</taxon>
        <taxon>Actinomycetota</taxon>
        <taxon>Actinomycetes</taxon>
        <taxon>Actinomycetales</taxon>
        <taxon>Actinomycetaceae</taxon>
        <taxon>Actinomyces</taxon>
    </lineage>
</organism>
<evidence type="ECO:0000313" key="7">
    <source>
        <dbReference type="EMBL" id="VEG74474.1"/>
    </source>
</evidence>
<keyword evidence="4 5" id="KW-0472">Membrane</keyword>
<reference evidence="7 8" key="1">
    <citation type="submission" date="2018-12" db="EMBL/GenBank/DDBJ databases">
        <authorList>
            <consortium name="Pathogen Informatics"/>
        </authorList>
    </citation>
    <scope>NUCLEOTIDE SEQUENCE [LARGE SCALE GENOMIC DNA]</scope>
    <source>
        <strain evidence="7 8">NCTC11923</strain>
    </source>
</reference>
<sequence length="178" mass="19205">MTTSTAPTASLALGSLPADLLATLRQDMAAHLDSAMGVLRGLRRRVPTVALFAASSLSSWTVDYVLVLLLNSMTDSVLLPVVMARLVSCTMNFLINRRLFNADPATLWSSAAGYATVQSSVMTASYLLIAALQSAGAPLWLAKILADSVLFAVNYLVQSRLVYRARRLPSLRSLRQFA</sequence>
<name>A0A3S4ST55_9ACTO</name>
<protein>
    <submittedName>
        <fullName evidence="7">GtrA-like protein</fullName>
    </submittedName>
</protein>
<proteinExistence type="predicted"/>
<feature type="transmembrane region" description="Helical" evidence="5">
    <location>
        <begin position="76"/>
        <end position="95"/>
    </location>
</feature>
<feature type="transmembrane region" description="Helical" evidence="5">
    <location>
        <begin position="107"/>
        <end position="131"/>
    </location>
</feature>
<evidence type="ECO:0000256" key="1">
    <source>
        <dbReference type="ARBA" id="ARBA00004141"/>
    </source>
</evidence>
<keyword evidence="2 5" id="KW-0812">Transmembrane</keyword>
<dbReference type="InterPro" id="IPR007267">
    <property type="entry name" value="GtrA_DPMS_TM"/>
</dbReference>